<dbReference type="EMBL" id="CP165645">
    <property type="protein sequence ID" value="XDU67849.1"/>
    <property type="molecule type" value="Genomic_DNA"/>
</dbReference>
<dbReference type="KEGG" id="lrug:AB8B22_10870"/>
<dbReference type="GO" id="GO:0006310">
    <property type="term" value="P:DNA recombination"/>
    <property type="evidence" value="ECO:0007669"/>
    <property type="project" value="InterPro"/>
</dbReference>
<proteinExistence type="predicted"/>
<evidence type="ECO:0000313" key="2">
    <source>
        <dbReference type="EMBL" id="XDU67849.1"/>
    </source>
</evidence>
<keyword evidence="1" id="KW-0175">Coiled coil</keyword>
<geneLocation type="plasmid" evidence="2">
    <name>unnamed1</name>
</geneLocation>
<keyword evidence="2" id="KW-0614">Plasmid</keyword>
<protein>
    <submittedName>
        <fullName evidence="2">Plasmid recombination protein</fullName>
    </submittedName>
</protein>
<feature type="coiled-coil region" evidence="1">
    <location>
        <begin position="574"/>
        <end position="608"/>
    </location>
</feature>
<dbReference type="CDD" id="cd17242">
    <property type="entry name" value="MobM_relaxase"/>
    <property type="match status" value="1"/>
</dbReference>
<organism evidence="2">
    <name type="scientific">Leptotrichia rugosa</name>
    <dbReference type="NCBI Taxonomy" id="3239302"/>
    <lineage>
        <taxon>Bacteria</taxon>
        <taxon>Fusobacteriati</taxon>
        <taxon>Fusobacteriota</taxon>
        <taxon>Fusobacteriia</taxon>
        <taxon>Fusobacteriales</taxon>
        <taxon>Leptotrichiaceae</taxon>
        <taxon>Leptotrichia</taxon>
    </lineage>
</organism>
<reference evidence="2" key="1">
    <citation type="submission" date="2024-07" db="EMBL/GenBank/DDBJ databases">
        <authorList>
            <person name="Li X.-J."/>
            <person name="Wang X."/>
        </authorList>
    </citation>
    <scope>NUCLEOTIDE SEQUENCE</scope>
    <source>
        <strain evidence="2">HSP-334</strain>
        <plasmid evidence="2">unnamed1</plasmid>
    </source>
</reference>
<dbReference type="Pfam" id="PF01076">
    <property type="entry name" value="Mob_Pre"/>
    <property type="match status" value="1"/>
</dbReference>
<sequence length="755" mass="90565">MEKAHNLINIKKSKMSNYTSIIDHIFRKHRQYKNQNINSEKTELNTIILDKFGYKNGNFELSEYFKKNKIKTKKDSVVLVNFLCNLDEKIFENMGQEEMTEVFKKNLKWLEKEYPKMNFISAVIHYDEKKPHMHVCAIPLAVKEKKLTQREVLKELTKLNLSDKKSDKEFIKKFQNEHKYTATTLSAKKYFDGKSSLYELQNKWFEYQKELFKDKNIEILRRKHEGRRYIKNIEVFKAEAQKVADEMTEELKIEDIQIPEAKVSLEYPKIHQEKPFWGAKKEYVLKQDFDNYLKNLDEYFLKHNENVNNLTKEYNSSKNNIISGFIYNQSGEKARSDYELTMTKKKLENIKEKGEVYHFIDSKSKKLEEGFDNVISQKLQKIGKIDEEIDERQKELEKNDKFIKSQEEKIKDNNLIIEPIIKKGKEEWEKEKVQLRQNFDKKIDTEYREVVREARKYIADGQDAKEFLEQNQETIDAIKDYKLNYKAKQQELKDLEPNFKKNIRNEIETEFKIKEDSLKKSQEKISEKEKTLEKESLDLNARKEKITQRENGLNTREEKLHQRELNIEPRENALNKLSQELSRKDDRLQKKEQEIDKQIDRMKAITEKSLEREKQLAIREQKVGRTENKIFLSQDEEISNYFFNIFELKAQIESYDDITAQIEEKNKINSVKQNKISNKIKDFISNLSVLFYQGFYELVDFFKIKVKNFSANKQIEKKIPENDEIFFDLVEDYKNCEKEEKIGKLRREQDKGFSR</sequence>
<evidence type="ECO:0000256" key="1">
    <source>
        <dbReference type="SAM" id="Coils"/>
    </source>
</evidence>
<accession>A0AB39VIE0</accession>
<dbReference type="RefSeq" id="WP_369711962.1">
    <property type="nucleotide sequence ID" value="NZ_CP165645.1"/>
</dbReference>
<dbReference type="Gene3D" id="3.30.930.30">
    <property type="match status" value="1"/>
</dbReference>
<feature type="coiled-coil region" evidence="1">
    <location>
        <begin position="471"/>
        <end position="538"/>
    </location>
</feature>
<name>A0AB39VIE0_9FUSO</name>
<dbReference type="AlphaFoldDB" id="A0AB39VIE0"/>
<dbReference type="InterPro" id="IPR001668">
    <property type="entry name" value="Mob_Pre"/>
</dbReference>
<gene>
    <name evidence="2" type="ORF">AB8B22_10870</name>
</gene>
<dbReference type="GO" id="GO:0003677">
    <property type="term" value="F:DNA binding"/>
    <property type="evidence" value="ECO:0007669"/>
    <property type="project" value="InterPro"/>
</dbReference>